<dbReference type="STRING" id="3871.A0A4P1R9L0"/>
<evidence type="ECO:0000256" key="1">
    <source>
        <dbReference type="SAM" id="MobiDB-lite"/>
    </source>
</evidence>
<feature type="compositionally biased region" description="Basic and acidic residues" evidence="1">
    <location>
        <begin position="109"/>
        <end position="123"/>
    </location>
</feature>
<dbReference type="PANTHER" id="PTHR34468">
    <property type="entry name" value="MICROTUBULE-ASSOCIATED FUTSCH-LIKE PROTEIN"/>
    <property type="match status" value="1"/>
</dbReference>
<feature type="region of interest" description="Disordered" evidence="1">
    <location>
        <begin position="95"/>
        <end position="123"/>
    </location>
</feature>
<sequence>MVACIAPAVDTKAVLENLQSYTRCDFSSMDPLPTPLPVKGNNSKPKINSRVNIAVTGEPQRQNRVFGTTRNTNIPAKYMSDMTLTKTKVIVPHRKPKSITSTKPPFDTSTKKSPENVNHRINKKSDTFPQGVVEKTVSKNFKLQKESCSGEPKTPVIRAMKSEVVVTPFYSAAHCSKCRFDKFETSYYWVGQIKMAESVGKHRVACAFFKLAFESQAEPIRELRMELKRYLLRHEYLSELQEWREVGAKYGLLNVESVL</sequence>
<dbReference type="AlphaFoldDB" id="A0A4P1R9L0"/>
<dbReference type="PANTHER" id="PTHR34468:SF3">
    <property type="entry name" value="OS03G0288900 PROTEIN"/>
    <property type="match status" value="1"/>
</dbReference>
<evidence type="ECO:0000313" key="3">
    <source>
        <dbReference type="Proteomes" id="UP000188354"/>
    </source>
</evidence>
<name>A0A4P1R9L0_LUPAN</name>
<reference evidence="2 3" key="1">
    <citation type="journal article" date="2017" name="Plant Biotechnol. J.">
        <title>A comprehensive draft genome sequence for lupin (Lupinus angustifolius), an emerging health food: insights into plant-microbe interactions and legume evolution.</title>
        <authorList>
            <person name="Hane J.K."/>
            <person name="Ming Y."/>
            <person name="Kamphuis L.G."/>
            <person name="Nelson M.N."/>
            <person name="Garg G."/>
            <person name="Atkins C.A."/>
            <person name="Bayer P.E."/>
            <person name="Bravo A."/>
            <person name="Bringans S."/>
            <person name="Cannon S."/>
            <person name="Edwards D."/>
            <person name="Foley R."/>
            <person name="Gao L.L."/>
            <person name="Harrison M.J."/>
            <person name="Huang W."/>
            <person name="Hurgobin B."/>
            <person name="Li S."/>
            <person name="Liu C.W."/>
            <person name="McGrath A."/>
            <person name="Morahan G."/>
            <person name="Murray J."/>
            <person name="Weller J."/>
            <person name="Jian J."/>
            <person name="Singh K.B."/>
        </authorList>
    </citation>
    <scope>NUCLEOTIDE SEQUENCE</scope>
    <source>
        <strain evidence="3">cv. Tanjil</strain>
        <tissue evidence="2">Whole plant</tissue>
    </source>
</reference>
<accession>A0A4P1R9L0</accession>
<dbReference type="EMBL" id="CM007368">
    <property type="protein sequence ID" value="OIW05796.1"/>
    <property type="molecule type" value="Genomic_DNA"/>
</dbReference>
<dbReference type="Proteomes" id="UP000188354">
    <property type="component" value="Chromosome LG08"/>
</dbReference>
<proteinExistence type="predicted"/>
<evidence type="ECO:0000313" key="2">
    <source>
        <dbReference type="EMBL" id="OIW05796.1"/>
    </source>
</evidence>
<keyword evidence="3" id="KW-1185">Reference proteome</keyword>
<gene>
    <name evidence="2" type="ORF">TanjilG_23582</name>
</gene>
<protein>
    <submittedName>
        <fullName evidence="2">Uncharacterized protein</fullName>
    </submittedName>
</protein>
<dbReference type="Gramene" id="OIW05796">
    <property type="protein sequence ID" value="OIW05796"/>
    <property type="gene ID" value="TanjilG_23582"/>
</dbReference>
<organism evidence="2 3">
    <name type="scientific">Lupinus angustifolius</name>
    <name type="common">Narrow-leaved blue lupine</name>
    <dbReference type="NCBI Taxonomy" id="3871"/>
    <lineage>
        <taxon>Eukaryota</taxon>
        <taxon>Viridiplantae</taxon>
        <taxon>Streptophyta</taxon>
        <taxon>Embryophyta</taxon>
        <taxon>Tracheophyta</taxon>
        <taxon>Spermatophyta</taxon>
        <taxon>Magnoliopsida</taxon>
        <taxon>eudicotyledons</taxon>
        <taxon>Gunneridae</taxon>
        <taxon>Pentapetalae</taxon>
        <taxon>rosids</taxon>
        <taxon>fabids</taxon>
        <taxon>Fabales</taxon>
        <taxon>Fabaceae</taxon>
        <taxon>Papilionoideae</taxon>
        <taxon>50 kb inversion clade</taxon>
        <taxon>genistoids sensu lato</taxon>
        <taxon>core genistoids</taxon>
        <taxon>Genisteae</taxon>
        <taxon>Lupinus</taxon>
    </lineage>
</organism>